<dbReference type="AlphaFoldDB" id="E3NLQ8"/>
<evidence type="ECO:0000313" key="3">
    <source>
        <dbReference type="Proteomes" id="UP000008281"/>
    </source>
</evidence>
<dbReference type="InParanoid" id="E3NLQ8"/>
<name>E3NLQ8_CAERE</name>
<protein>
    <submittedName>
        <fullName evidence="2">Uncharacterized protein</fullName>
    </submittedName>
</protein>
<feature type="compositionally biased region" description="Polar residues" evidence="1">
    <location>
        <begin position="41"/>
        <end position="50"/>
    </location>
</feature>
<organism evidence="3">
    <name type="scientific">Caenorhabditis remanei</name>
    <name type="common">Caenorhabditis vulgaris</name>
    <dbReference type="NCBI Taxonomy" id="31234"/>
    <lineage>
        <taxon>Eukaryota</taxon>
        <taxon>Metazoa</taxon>
        <taxon>Ecdysozoa</taxon>
        <taxon>Nematoda</taxon>
        <taxon>Chromadorea</taxon>
        <taxon>Rhabditida</taxon>
        <taxon>Rhabditina</taxon>
        <taxon>Rhabditomorpha</taxon>
        <taxon>Rhabditoidea</taxon>
        <taxon>Rhabditidae</taxon>
        <taxon>Peloderinae</taxon>
        <taxon>Caenorhabditis</taxon>
    </lineage>
</organism>
<keyword evidence="3" id="KW-1185">Reference proteome</keyword>
<evidence type="ECO:0000313" key="2">
    <source>
        <dbReference type="EMBL" id="EFP05268.1"/>
    </source>
</evidence>
<accession>E3NLQ8</accession>
<gene>
    <name evidence="2" type="ORF">CRE_23781</name>
</gene>
<dbReference type="Proteomes" id="UP000008281">
    <property type="component" value="Unassembled WGS sequence"/>
</dbReference>
<reference evidence="2" key="1">
    <citation type="submission" date="2007-07" db="EMBL/GenBank/DDBJ databases">
        <title>PCAP assembly of the Caenorhabditis remanei genome.</title>
        <authorList>
            <consortium name="The Caenorhabditis remanei Sequencing Consortium"/>
            <person name="Wilson R.K."/>
        </authorList>
    </citation>
    <scope>NUCLEOTIDE SEQUENCE [LARGE SCALE GENOMIC DNA]</scope>
    <source>
        <strain evidence="2">PB4641</strain>
    </source>
</reference>
<feature type="compositionally biased region" description="Basic and acidic residues" evidence="1">
    <location>
        <begin position="164"/>
        <end position="179"/>
    </location>
</feature>
<feature type="region of interest" description="Disordered" evidence="1">
    <location>
        <begin position="158"/>
        <end position="193"/>
    </location>
</feature>
<evidence type="ECO:0000256" key="1">
    <source>
        <dbReference type="SAM" id="MobiDB-lite"/>
    </source>
</evidence>
<feature type="region of interest" description="Disordered" evidence="1">
    <location>
        <begin position="21"/>
        <end position="50"/>
    </location>
</feature>
<dbReference type="EMBL" id="DS268924">
    <property type="protein sequence ID" value="EFP05268.1"/>
    <property type="molecule type" value="Genomic_DNA"/>
</dbReference>
<feature type="compositionally biased region" description="Basic and acidic residues" evidence="1">
    <location>
        <begin position="27"/>
        <end position="39"/>
    </location>
</feature>
<dbReference type="HOGENOM" id="CLU_1176392_0_0_1"/>
<sequence length="236" mass="26868">MYWVDMLAACSDSSQAVTTFPRGAVAEPEKKSPLAEKPVDTISSAPTSSLSPHMEDWMSHPIIQEFIKNYPFFETIKLKISAEKSPIPHGFKVNPTSSTTPATEYQDSESLGTMELFKAINAQRQMAFNLPIFVPNFAMYSYPLAPLFTSSSNVMKKEKRKKWDKNSEEYKEHRRDLLSKNRQKKAKKQNQLTVQEIVEKTKGTTRSDEEIFMEFCVRFLTPEESAPSDDTESSGF</sequence>
<proteinExistence type="predicted"/>